<comment type="similarity">
    <text evidence="2">Belongs to the ATP11 family.</text>
</comment>
<protein>
    <submittedName>
        <fullName evidence="7">ATP11</fullName>
    </submittedName>
</protein>
<dbReference type="Pfam" id="PF06644">
    <property type="entry name" value="ATP11"/>
    <property type="match status" value="1"/>
</dbReference>
<keyword evidence="5" id="KW-0175">Coiled coil</keyword>
<reference evidence="7 8" key="1">
    <citation type="submission" date="2019-08" db="EMBL/GenBank/DDBJ databases">
        <authorList>
            <person name="Alioto T."/>
            <person name="Alioto T."/>
            <person name="Gomez Garrido J."/>
        </authorList>
    </citation>
    <scope>NUCLEOTIDE SEQUENCE [LARGE SCALE GENOMIC DNA]</scope>
</reference>
<feature type="region of interest" description="Disordered" evidence="6">
    <location>
        <begin position="40"/>
        <end position="63"/>
    </location>
</feature>
<evidence type="ECO:0000256" key="3">
    <source>
        <dbReference type="ARBA" id="ARBA00022946"/>
    </source>
</evidence>
<feature type="coiled-coil region" evidence="5">
    <location>
        <begin position="83"/>
        <end position="110"/>
    </location>
</feature>
<keyword evidence="4" id="KW-0496">Mitochondrion</keyword>
<dbReference type="GO" id="GO:0005739">
    <property type="term" value="C:mitochondrion"/>
    <property type="evidence" value="ECO:0007669"/>
    <property type="project" value="UniProtKB-SubCell"/>
</dbReference>
<sequence>MMMALNRHMLHNSLLKVQQHISLTSSSTLKIAGVTSNNGLNHTLKRSNSFQQSSSDSEDDTLKKNPYYSSYAEKLKAFKRKDTDGYKEALQQLRTKNQKINNAIDSITETTAEVSSNHVDSTPIKMHPKSKRRPSQTLLVKPKTLDQIMNIDLLLNKSWRDISEIWLAYHKNRDETLSAVIPLTHFNTFYNQSIKYPMFILPLPRNNGYEFMFIQFQHFQEHKLLNCSVHITPLISYQTYNENAPECMTVEYYTDLCNSDKINNTDSNDESCVLMRATYDGKLLSAVESSCLVNQLRIFYQADSGNTEKEKLLKLFNEGDAEFQHADVISCVETLSL</sequence>
<proteinExistence type="inferred from homology"/>
<name>A0A5E4NLN7_9HEMI</name>
<evidence type="ECO:0000313" key="8">
    <source>
        <dbReference type="Proteomes" id="UP000325440"/>
    </source>
</evidence>
<dbReference type="EMBL" id="CABPRJ010002411">
    <property type="protein sequence ID" value="VVC45723.1"/>
    <property type="molecule type" value="Genomic_DNA"/>
</dbReference>
<accession>A0A5E4NLN7</accession>
<feature type="region of interest" description="Disordered" evidence="6">
    <location>
        <begin position="115"/>
        <end position="134"/>
    </location>
</feature>
<dbReference type="GO" id="GO:0033615">
    <property type="term" value="P:mitochondrial proton-transporting ATP synthase complex assembly"/>
    <property type="evidence" value="ECO:0007669"/>
    <property type="project" value="TreeGrafter"/>
</dbReference>
<organism evidence="7 8">
    <name type="scientific">Cinara cedri</name>
    <dbReference type="NCBI Taxonomy" id="506608"/>
    <lineage>
        <taxon>Eukaryota</taxon>
        <taxon>Metazoa</taxon>
        <taxon>Ecdysozoa</taxon>
        <taxon>Arthropoda</taxon>
        <taxon>Hexapoda</taxon>
        <taxon>Insecta</taxon>
        <taxon>Pterygota</taxon>
        <taxon>Neoptera</taxon>
        <taxon>Paraneoptera</taxon>
        <taxon>Hemiptera</taxon>
        <taxon>Sternorrhyncha</taxon>
        <taxon>Aphidomorpha</taxon>
        <taxon>Aphidoidea</taxon>
        <taxon>Aphididae</taxon>
        <taxon>Lachninae</taxon>
        <taxon>Cinara</taxon>
    </lineage>
</organism>
<dbReference type="PANTHER" id="PTHR13126:SF0">
    <property type="entry name" value="ATP SYNTHASE MITOCHONDRIAL F1 COMPLEX ASSEMBLY FACTOR 1"/>
    <property type="match status" value="1"/>
</dbReference>
<evidence type="ECO:0000256" key="2">
    <source>
        <dbReference type="ARBA" id="ARBA00009116"/>
    </source>
</evidence>
<dbReference type="PANTHER" id="PTHR13126">
    <property type="entry name" value="CHAPERONE ATP11"/>
    <property type="match status" value="1"/>
</dbReference>
<evidence type="ECO:0000256" key="1">
    <source>
        <dbReference type="ARBA" id="ARBA00004173"/>
    </source>
</evidence>
<dbReference type="Proteomes" id="UP000325440">
    <property type="component" value="Unassembled WGS sequence"/>
</dbReference>
<dbReference type="InterPro" id="IPR010591">
    <property type="entry name" value="ATP11"/>
</dbReference>
<evidence type="ECO:0000256" key="6">
    <source>
        <dbReference type="SAM" id="MobiDB-lite"/>
    </source>
</evidence>
<keyword evidence="3" id="KW-0809">Transit peptide</keyword>
<dbReference type="AlphaFoldDB" id="A0A5E4NLN7"/>
<comment type="subcellular location">
    <subcellularLocation>
        <location evidence="1">Mitochondrion</location>
    </subcellularLocation>
</comment>
<evidence type="ECO:0000256" key="4">
    <source>
        <dbReference type="ARBA" id="ARBA00023128"/>
    </source>
</evidence>
<dbReference type="OrthoDB" id="16535at2759"/>
<gene>
    <name evidence="7" type="ORF">CINCED_3A021912</name>
</gene>
<evidence type="ECO:0000313" key="7">
    <source>
        <dbReference type="EMBL" id="VVC45723.1"/>
    </source>
</evidence>
<evidence type="ECO:0000256" key="5">
    <source>
        <dbReference type="SAM" id="Coils"/>
    </source>
</evidence>
<keyword evidence="8" id="KW-1185">Reference proteome</keyword>